<organism evidence="3 4">
    <name type="scientific">Cyphellophora europaea (strain CBS 101466)</name>
    <name type="common">Phialophora europaea</name>
    <dbReference type="NCBI Taxonomy" id="1220924"/>
    <lineage>
        <taxon>Eukaryota</taxon>
        <taxon>Fungi</taxon>
        <taxon>Dikarya</taxon>
        <taxon>Ascomycota</taxon>
        <taxon>Pezizomycotina</taxon>
        <taxon>Eurotiomycetes</taxon>
        <taxon>Chaetothyriomycetidae</taxon>
        <taxon>Chaetothyriales</taxon>
        <taxon>Cyphellophoraceae</taxon>
        <taxon>Cyphellophora</taxon>
    </lineage>
</organism>
<dbReference type="HOGENOM" id="CLU_026673_7_0_1"/>
<dbReference type="GeneID" id="19975771"/>
<feature type="region of interest" description="Disordered" evidence="2">
    <location>
        <begin position="1"/>
        <end position="27"/>
    </location>
</feature>
<keyword evidence="4" id="KW-1185">Reference proteome</keyword>
<dbReference type="RefSeq" id="XP_008720973.1">
    <property type="nucleotide sequence ID" value="XM_008722751.1"/>
</dbReference>
<dbReference type="PANTHER" id="PTHR43677">
    <property type="entry name" value="SHORT-CHAIN DEHYDROGENASE/REDUCTASE"/>
    <property type="match status" value="1"/>
</dbReference>
<dbReference type="AlphaFoldDB" id="W2RLR2"/>
<dbReference type="Proteomes" id="UP000030752">
    <property type="component" value="Unassembled WGS sequence"/>
</dbReference>
<dbReference type="GO" id="GO:0016491">
    <property type="term" value="F:oxidoreductase activity"/>
    <property type="evidence" value="ECO:0007669"/>
    <property type="project" value="TreeGrafter"/>
</dbReference>
<feature type="coiled-coil region" evidence="1">
    <location>
        <begin position="264"/>
        <end position="301"/>
    </location>
</feature>
<evidence type="ECO:0000256" key="1">
    <source>
        <dbReference type="SAM" id="Coils"/>
    </source>
</evidence>
<proteinExistence type="predicted"/>
<dbReference type="OrthoDB" id="809632at2759"/>
<dbReference type="SUPFAM" id="SSF51735">
    <property type="entry name" value="NAD(P)-binding Rossmann-fold domains"/>
    <property type="match status" value="1"/>
</dbReference>
<dbReference type="STRING" id="1220924.W2RLR2"/>
<dbReference type="InterPro" id="IPR036291">
    <property type="entry name" value="NAD(P)-bd_dom_sf"/>
</dbReference>
<evidence type="ECO:0000313" key="4">
    <source>
        <dbReference type="Proteomes" id="UP000030752"/>
    </source>
</evidence>
<evidence type="ECO:0008006" key="5">
    <source>
        <dbReference type="Google" id="ProtNLM"/>
    </source>
</evidence>
<sequence>MRAIQTTAWGQAPAFTSSAASPPEPTSTQVQVRVLASGLHRLVRSQALGQHYSSRNTGLPYTPGSDGVGLTPDGKRVYFVSIATGGGFAETINVEKKMTVELSEGADPVQVAGLVNPGMASWMALRTRTQGVVGVKKGWSVVVLGVTSQSGKVAVHFARKLGATRVVGVARDGKKMAALGLDEAIVLKDNAAETDWAKMGDVDVILDYLYGGAATACFNGLNSKVPTQYVQVGSLAGLETSFPSAVFRSKNLTIRGSGPGAWSMQEFGGEVKDLVAAVEGLEEQDLKARGLEDAKEAWDNDRERTVFVP</sequence>
<evidence type="ECO:0000256" key="2">
    <source>
        <dbReference type="SAM" id="MobiDB-lite"/>
    </source>
</evidence>
<protein>
    <recommendedName>
        <fullName evidence="5">Enoyl reductase (ER) domain-containing protein</fullName>
    </recommendedName>
</protein>
<feature type="compositionally biased region" description="Low complexity" evidence="2">
    <location>
        <begin position="12"/>
        <end position="21"/>
    </location>
</feature>
<evidence type="ECO:0000313" key="3">
    <source>
        <dbReference type="EMBL" id="ETN37441.1"/>
    </source>
</evidence>
<dbReference type="Gene3D" id="3.90.180.10">
    <property type="entry name" value="Medium-chain alcohol dehydrogenases, catalytic domain"/>
    <property type="match status" value="1"/>
</dbReference>
<keyword evidence="1" id="KW-0175">Coiled coil</keyword>
<dbReference type="InterPro" id="IPR011032">
    <property type="entry name" value="GroES-like_sf"/>
</dbReference>
<dbReference type="InterPro" id="IPR051397">
    <property type="entry name" value="Zn-ADH-like_protein"/>
</dbReference>
<dbReference type="PANTHER" id="PTHR43677:SF11">
    <property type="entry name" value="ZINC-CONTAINING ALCOHOL DEHYDROGENASE"/>
    <property type="match status" value="1"/>
</dbReference>
<dbReference type="SUPFAM" id="SSF50129">
    <property type="entry name" value="GroES-like"/>
    <property type="match status" value="1"/>
</dbReference>
<dbReference type="Gene3D" id="3.40.50.720">
    <property type="entry name" value="NAD(P)-binding Rossmann-like Domain"/>
    <property type="match status" value="1"/>
</dbReference>
<dbReference type="InParanoid" id="W2RLR2"/>
<accession>W2RLR2</accession>
<name>W2RLR2_CYPE1</name>
<dbReference type="EMBL" id="KB822724">
    <property type="protein sequence ID" value="ETN37441.1"/>
    <property type="molecule type" value="Genomic_DNA"/>
</dbReference>
<dbReference type="VEuPathDB" id="FungiDB:HMPREF1541_08432"/>
<dbReference type="eggNOG" id="ENOG502SIN0">
    <property type="taxonomic scope" value="Eukaryota"/>
</dbReference>
<reference evidence="3 4" key="1">
    <citation type="submission" date="2013-03" db="EMBL/GenBank/DDBJ databases">
        <title>The Genome Sequence of Phialophora europaea CBS 101466.</title>
        <authorList>
            <consortium name="The Broad Institute Genomics Platform"/>
            <person name="Cuomo C."/>
            <person name="de Hoog S."/>
            <person name="Gorbushina A."/>
            <person name="Walker B."/>
            <person name="Young S.K."/>
            <person name="Zeng Q."/>
            <person name="Gargeya S."/>
            <person name="Fitzgerald M."/>
            <person name="Haas B."/>
            <person name="Abouelleil A."/>
            <person name="Allen A.W."/>
            <person name="Alvarado L."/>
            <person name="Arachchi H.M."/>
            <person name="Berlin A.M."/>
            <person name="Chapman S.B."/>
            <person name="Gainer-Dewar J."/>
            <person name="Goldberg J."/>
            <person name="Griggs A."/>
            <person name="Gujja S."/>
            <person name="Hansen M."/>
            <person name="Howarth C."/>
            <person name="Imamovic A."/>
            <person name="Ireland A."/>
            <person name="Larimer J."/>
            <person name="McCowan C."/>
            <person name="Murphy C."/>
            <person name="Pearson M."/>
            <person name="Poon T.W."/>
            <person name="Priest M."/>
            <person name="Roberts A."/>
            <person name="Saif S."/>
            <person name="Shea T."/>
            <person name="Sisk P."/>
            <person name="Sykes S."/>
            <person name="Wortman J."/>
            <person name="Nusbaum C."/>
            <person name="Birren B."/>
        </authorList>
    </citation>
    <scope>NUCLEOTIDE SEQUENCE [LARGE SCALE GENOMIC DNA]</scope>
    <source>
        <strain evidence="3 4">CBS 101466</strain>
    </source>
</reference>
<gene>
    <name evidence="3" type="ORF">HMPREF1541_08432</name>
</gene>